<proteinExistence type="inferred from homology"/>
<evidence type="ECO:0000313" key="4">
    <source>
        <dbReference type="EMBL" id="BAV55991.1"/>
    </source>
</evidence>
<dbReference type="InterPro" id="IPR029058">
    <property type="entry name" value="AB_hydrolase_fold"/>
</dbReference>
<dbReference type="InterPro" id="IPR012223">
    <property type="entry name" value="TEII"/>
</dbReference>
<feature type="domain" description="Thioesterase TesA-like" evidence="3">
    <location>
        <begin position="22"/>
        <end position="241"/>
    </location>
</feature>
<comment type="similarity">
    <text evidence="1">Belongs to the thioesterase family.</text>
</comment>
<keyword evidence="2" id="KW-0378">Hydrolase</keyword>
<dbReference type="InterPro" id="IPR020802">
    <property type="entry name" value="TesA-like"/>
</dbReference>
<dbReference type="PANTHER" id="PTHR11487">
    <property type="entry name" value="THIOESTERASE"/>
    <property type="match status" value="1"/>
</dbReference>
<dbReference type="AlphaFoldDB" id="A0A1B4Z991"/>
<dbReference type="EMBL" id="LC095592">
    <property type="protein sequence ID" value="BAV55991.1"/>
    <property type="molecule type" value="Genomic_DNA"/>
</dbReference>
<accession>A0A1B4Z991</accession>
<evidence type="ECO:0000256" key="1">
    <source>
        <dbReference type="ARBA" id="ARBA00007169"/>
    </source>
</evidence>
<gene>
    <name evidence="4" type="primary">flvC</name>
</gene>
<evidence type="ECO:0000256" key="2">
    <source>
        <dbReference type="ARBA" id="ARBA00022801"/>
    </source>
</evidence>
<dbReference type="SMART" id="SM00824">
    <property type="entry name" value="PKS_TE"/>
    <property type="match status" value="1"/>
</dbReference>
<protein>
    <submittedName>
        <fullName evidence="4">Thioesterase</fullName>
    </submittedName>
</protein>
<dbReference type="PANTHER" id="PTHR11487:SF0">
    <property type="entry name" value="S-ACYL FATTY ACID SYNTHASE THIOESTERASE, MEDIUM CHAIN"/>
    <property type="match status" value="1"/>
</dbReference>
<reference evidence="4" key="1">
    <citation type="journal article" date="2016" name="Biosci. Biotechnol. Biochem.">
        <title>Identification of the Fluvirucin B2 (Sch 38518) Biosynthetic Gene Cluster from Actinomadura fulva subsp. indica ATCC 53714: substrate Specificity of the ?-Amino Acid Selective Adenylating Enzyme FlvN.</title>
        <authorList>
            <person name="Miyanaga A."/>
            <person name="Hayakawa Y."/>
            <person name="Numakura M."/>
            <person name="Hashimoto J."/>
            <person name="Teruya K."/>
            <person name="Hirano T."/>
            <person name="Shin-ya K."/>
            <person name="Kudo F."/>
            <person name="Eguchi T."/>
        </authorList>
    </citation>
    <scope>NUCLEOTIDE SEQUENCE</scope>
    <source>
        <strain evidence="4">ATCC 53714</strain>
    </source>
</reference>
<name>A0A1B4Z991_9ACTN</name>
<organism evidence="4">
    <name type="scientific">Actinomadura fulva subsp. indica</name>
    <dbReference type="NCBI Taxonomy" id="1752060"/>
    <lineage>
        <taxon>Bacteria</taxon>
        <taxon>Bacillati</taxon>
        <taxon>Actinomycetota</taxon>
        <taxon>Actinomycetes</taxon>
        <taxon>Streptosporangiales</taxon>
        <taxon>Thermomonosporaceae</taxon>
        <taxon>Actinomadura</taxon>
    </lineage>
</organism>
<dbReference type="GO" id="GO:0016787">
    <property type="term" value="F:hydrolase activity"/>
    <property type="evidence" value="ECO:0007669"/>
    <property type="project" value="UniProtKB-KW"/>
</dbReference>
<dbReference type="Gene3D" id="3.40.50.1820">
    <property type="entry name" value="alpha/beta hydrolase"/>
    <property type="match status" value="1"/>
</dbReference>
<dbReference type="InterPro" id="IPR001031">
    <property type="entry name" value="Thioesterase"/>
</dbReference>
<dbReference type="SUPFAM" id="SSF53474">
    <property type="entry name" value="alpha/beta-Hydrolases"/>
    <property type="match status" value="1"/>
</dbReference>
<dbReference type="Pfam" id="PF00975">
    <property type="entry name" value="Thioesterase"/>
    <property type="match status" value="1"/>
</dbReference>
<evidence type="ECO:0000259" key="3">
    <source>
        <dbReference type="SMART" id="SM00824"/>
    </source>
</evidence>
<dbReference type="GO" id="GO:0008610">
    <property type="term" value="P:lipid biosynthetic process"/>
    <property type="evidence" value="ECO:0007669"/>
    <property type="project" value="TreeGrafter"/>
</dbReference>
<sequence>MTRANPWLQRFHPSPRSDVQVICFPHAGGSASFYHALSAALSPSAELLAVQYPGRQERRHEPPITDLRLLADRIAEVLGPGGDRPRAFFGHSMGALVAYETVLTLGGHGPSALFVSGRRAPSRVRHEMLHLLDDHDLVTHLKALNGSEAAVLADEELRRLVLTTIRADYRAIETYRPAAGARLDCPISALTGDADPLTTLAEAQAWSSHTSSGFELHVFSGGHFFIRDHNAAVAKAILKCLETIDA</sequence>